<dbReference type="InterPro" id="IPR036236">
    <property type="entry name" value="Znf_C2H2_sf"/>
</dbReference>
<dbReference type="InterPro" id="IPR013087">
    <property type="entry name" value="Znf_C2H2_type"/>
</dbReference>
<name>A0A9P0C2M5_CHRIL</name>
<feature type="domain" description="C2H2-type" evidence="9">
    <location>
        <begin position="831"/>
        <end position="851"/>
    </location>
</feature>
<dbReference type="GO" id="GO:0008270">
    <property type="term" value="F:zinc ion binding"/>
    <property type="evidence" value="ECO:0007669"/>
    <property type="project" value="UniProtKB-KW"/>
</dbReference>
<feature type="compositionally biased region" description="Basic and acidic residues" evidence="8">
    <location>
        <begin position="262"/>
        <end position="274"/>
    </location>
</feature>
<keyword evidence="7" id="KW-0539">Nucleus</keyword>
<evidence type="ECO:0000313" key="10">
    <source>
        <dbReference type="EMBL" id="CAH0628580.1"/>
    </source>
</evidence>
<feature type="domain" description="C2H2-type" evidence="9">
    <location>
        <begin position="775"/>
        <end position="795"/>
    </location>
</feature>
<feature type="region of interest" description="Disordered" evidence="8">
    <location>
        <begin position="253"/>
        <end position="274"/>
    </location>
</feature>
<dbReference type="FunFam" id="3.30.160.60:FF:000624">
    <property type="entry name" value="zinc finger protein 697"/>
    <property type="match status" value="1"/>
</dbReference>
<evidence type="ECO:0000313" key="11">
    <source>
        <dbReference type="Proteomes" id="UP001154114"/>
    </source>
</evidence>
<keyword evidence="4" id="KW-0863">Zinc-finger</keyword>
<gene>
    <name evidence="10" type="ORF">CINC_LOCUS12867</name>
</gene>
<dbReference type="FunFam" id="3.30.160.60:FF:000870">
    <property type="entry name" value="zinc finger protein 197 isoform X1"/>
    <property type="match status" value="1"/>
</dbReference>
<feature type="domain" description="C2H2-type" evidence="9">
    <location>
        <begin position="746"/>
        <end position="767"/>
    </location>
</feature>
<feature type="domain" description="C2H2-type" evidence="9">
    <location>
        <begin position="718"/>
        <end position="738"/>
    </location>
</feature>
<feature type="compositionally biased region" description="Pro residues" evidence="8">
    <location>
        <begin position="573"/>
        <end position="592"/>
    </location>
</feature>
<dbReference type="GO" id="GO:0010468">
    <property type="term" value="P:regulation of gene expression"/>
    <property type="evidence" value="ECO:0007669"/>
    <property type="project" value="TreeGrafter"/>
</dbReference>
<dbReference type="FunFam" id="3.30.160.60:FF:001963">
    <property type="entry name" value="Replication initiator 1"/>
    <property type="match status" value="1"/>
</dbReference>
<feature type="domain" description="C2H2-type" evidence="9">
    <location>
        <begin position="421"/>
        <end position="442"/>
    </location>
</feature>
<feature type="region of interest" description="Disordered" evidence="8">
    <location>
        <begin position="183"/>
        <end position="213"/>
    </location>
</feature>
<dbReference type="AlphaFoldDB" id="A0A9P0C2M5"/>
<evidence type="ECO:0000256" key="5">
    <source>
        <dbReference type="ARBA" id="ARBA00022833"/>
    </source>
</evidence>
<feature type="domain" description="C2H2-type" evidence="9">
    <location>
        <begin position="803"/>
        <end position="823"/>
    </location>
</feature>
<feature type="region of interest" description="Disordered" evidence="8">
    <location>
        <begin position="856"/>
        <end position="876"/>
    </location>
</feature>
<keyword evidence="3" id="KW-0677">Repeat</keyword>
<keyword evidence="2" id="KW-0479">Metal-binding</keyword>
<feature type="compositionally biased region" description="Basic residues" evidence="8">
    <location>
        <begin position="192"/>
        <end position="210"/>
    </location>
</feature>
<feature type="region of interest" description="Disordered" evidence="8">
    <location>
        <begin position="559"/>
        <end position="669"/>
    </location>
</feature>
<comment type="subcellular location">
    <subcellularLocation>
        <location evidence="1">Nucleus</location>
    </subcellularLocation>
</comment>
<dbReference type="GO" id="GO:0005634">
    <property type="term" value="C:nucleus"/>
    <property type="evidence" value="ECO:0007669"/>
    <property type="project" value="UniProtKB-SubCell"/>
</dbReference>
<keyword evidence="11" id="KW-1185">Reference proteome</keyword>
<organism evidence="10 11">
    <name type="scientific">Chrysodeixis includens</name>
    <name type="common">Soybean looper</name>
    <name type="synonym">Pseudoplusia includens</name>
    <dbReference type="NCBI Taxonomy" id="689277"/>
    <lineage>
        <taxon>Eukaryota</taxon>
        <taxon>Metazoa</taxon>
        <taxon>Ecdysozoa</taxon>
        <taxon>Arthropoda</taxon>
        <taxon>Hexapoda</taxon>
        <taxon>Insecta</taxon>
        <taxon>Pterygota</taxon>
        <taxon>Neoptera</taxon>
        <taxon>Endopterygota</taxon>
        <taxon>Lepidoptera</taxon>
        <taxon>Glossata</taxon>
        <taxon>Ditrysia</taxon>
        <taxon>Noctuoidea</taxon>
        <taxon>Noctuidae</taxon>
        <taxon>Plusiinae</taxon>
        <taxon>Chrysodeixis</taxon>
    </lineage>
</organism>
<sequence length="1066" mass="119816">MDEAVTHYINSHQSDEAVHVDANALALNVQDDGGGRVAILHSQSFSSSMCRQVSVGDQVTEGQWGEELIDPEGRLAALMAHITAQQARAPHPQHQHHKVQTVRGDVDTSIILDSSMRLFHGQALDQSQDHIIVEVPPLPPLPPLQNMKRCPETEDWFDNKANKSNLKDESMVDSDGPVLELGAGASPGHNKLQSKKSLPHKKRISRKLKKNNGNITPQQELVVISCTDVHGRIRCGSHAPEEEILPDQYAAHDAPQHHAHHPHDPHDTHHAHDPHEQMPAAHHITHEVRPCFICQLCGEFYGDEQLKFFQHLKQHYEPHIIIENPVPELGIDKITNSCIVDNVATIPDSIVELSLENSIPKTIYQSIDKHVLYTTSDKTLTYGSNKVQYSMASMDKEPTVVTEAEKVELYDTLDKLDLYSCGKCNKSFRKQKQCEAHIKEVHSNMKQSQLQLEDMGEFSEPEDLMEGIHVAVDEPPEHYEHALLPHLTVENGHAHQDNRHWYARAAGSPVRAACGGCAAYCGGCARDREHDATQLKALNPRKITMLQEEVLQRFLDTDVADNSGSFPDAGLLPPAPPAPAPPPPAPPAPLPPDTHTHAPHDSQPQHAAQPSHVAQAPHVSHAPQTSHVSHASHATQTSLTSQTPHIQHEHVQHTHQTPQASNPVVASPEAREMNVVEVKLEPKKKQKRFECPQCGRVFLHRNSLLYHLLSHGGKQHQCCDCGKGFYTVVALRIHKRVHNGDRPYKCDVCGRDFRQWSDLKYHKVSIHSDQKMFKCEFCGKEFARKYSLNVHRRIHTGEKNYKCEICNKTFRASSYRLSHMRIHTNDRPHKCPQCEKCFRVAGDLRRHMLVHDRVRNRLNEQKTKGKEQKDLKKSLEKLSDKEKIKLEVIPKAGKKAAGPSTSILSTILRSSEKKTPKAGKKTQGARKGAPNVTIDQIDDSYTNNVEVFDTRPDPHYAKYKDVYNDGAYIKDELDSHFSKQIIGYKEEPAEERELAILRPMFRNNVLCESVETVSDKSVFRTENTDGKMQVYTHVEKATGGARDLPHDASESGFIERLTALYNIPAV</sequence>
<dbReference type="PANTHER" id="PTHR16515">
    <property type="entry name" value="PR DOMAIN ZINC FINGER PROTEIN"/>
    <property type="match status" value="1"/>
</dbReference>
<dbReference type="Pfam" id="PF00096">
    <property type="entry name" value="zf-C2H2"/>
    <property type="match status" value="5"/>
</dbReference>
<accession>A0A9P0C2M5</accession>
<dbReference type="Gene3D" id="3.30.160.60">
    <property type="entry name" value="Classic Zinc Finger"/>
    <property type="match status" value="5"/>
</dbReference>
<evidence type="ECO:0000256" key="4">
    <source>
        <dbReference type="ARBA" id="ARBA00022771"/>
    </source>
</evidence>
<evidence type="ECO:0000256" key="2">
    <source>
        <dbReference type="ARBA" id="ARBA00022723"/>
    </source>
</evidence>
<keyword evidence="5" id="KW-0862">Zinc</keyword>
<dbReference type="OrthoDB" id="6077919at2759"/>
<protein>
    <recommendedName>
        <fullName evidence="9">C2H2-type domain-containing protein</fullName>
    </recommendedName>
</protein>
<dbReference type="InterPro" id="IPR050331">
    <property type="entry name" value="Zinc_finger"/>
</dbReference>
<dbReference type="FunFam" id="3.30.160.60:FF:001049">
    <property type="entry name" value="zinc finger protein 319"/>
    <property type="match status" value="1"/>
</dbReference>
<reference evidence="10" key="1">
    <citation type="submission" date="2021-12" db="EMBL/GenBank/DDBJ databases">
        <authorList>
            <person name="King R."/>
        </authorList>
    </citation>
    <scope>NUCLEOTIDE SEQUENCE</scope>
</reference>
<keyword evidence="6" id="KW-0238">DNA-binding</keyword>
<feature type="compositionally biased region" description="Polar residues" evidence="8">
    <location>
        <begin position="654"/>
        <end position="664"/>
    </location>
</feature>
<dbReference type="PANTHER" id="PTHR16515:SF49">
    <property type="entry name" value="GASTRULA ZINC FINGER PROTEIN XLCGF49.1-LIKE-RELATED"/>
    <property type="match status" value="1"/>
</dbReference>
<dbReference type="SMART" id="SM00355">
    <property type="entry name" value="ZnF_C2H2"/>
    <property type="match status" value="8"/>
</dbReference>
<evidence type="ECO:0000256" key="1">
    <source>
        <dbReference type="ARBA" id="ARBA00004123"/>
    </source>
</evidence>
<evidence type="ECO:0000256" key="6">
    <source>
        <dbReference type="ARBA" id="ARBA00023125"/>
    </source>
</evidence>
<proteinExistence type="predicted"/>
<dbReference type="SUPFAM" id="SSF57667">
    <property type="entry name" value="beta-beta-alpha zinc fingers"/>
    <property type="match status" value="3"/>
</dbReference>
<evidence type="ECO:0000256" key="7">
    <source>
        <dbReference type="ARBA" id="ARBA00023242"/>
    </source>
</evidence>
<evidence type="ECO:0000256" key="3">
    <source>
        <dbReference type="ARBA" id="ARBA00022737"/>
    </source>
</evidence>
<dbReference type="EMBL" id="LR824012">
    <property type="protein sequence ID" value="CAH0628580.1"/>
    <property type="molecule type" value="Genomic_DNA"/>
</dbReference>
<dbReference type="PROSITE" id="PS00028">
    <property type="entry name" value="ZINC_FINGER_C2H2_1"/>
    <property type="match status" value="7"/>
</dbReference>
<evidence type="ECO:0000256" key="8">
    <source>
        <dbReference type="SAM" id="MobiDB-lite"/>
    </source>
</evidence>
<dbReference type="Proteomes" id="UP001154114">
    <property type="component" value="Chromosome 9"/>
</dbReference>
<feature type="domain" description="C2H2-type" evidence="9">
    <location>
        <begin position="691"/>
        <end position="711"/>
    </location>
</feature>
<feature type="compositionally biased region" description="Polar residues" evidence="8">
    <location>
        <begin position="622"/>
        <end position="645"/>
    </location>
</feature>
<evidence type="ECO:0000259" key="9">
    <source>
        <dbReference type="PROSITE" id="PS00028"/>
    </source>
</evidence>